<evidence type="ECO:0000256" key="9">
    <source>
        <dbReference type="ARBA" id="ARBA00023163"/>
    </source>
</evidence>
<accession>A0A0K9Q2J6</accession>
<comment type="caution">
    <text evidence="16">The sequence shown here is derived from an EMBL/GenBank/DDBJ whole genome shotgun (WGS) entry which is preliminary data.</text>
</comment>
<keyword evidence="9" id="KW-0804">Transcription</keyword>
<dbReference type="Gene3D" id="2.60.120.650">
    <property type="entry name" value="Cupin"/>
    <property type="match status" value="1"/>
</dbReference>
<evidence type="ECO:0000256" key="6">
    <source>
        <dbReference type="ARBA" id="ARBA00023002"/>
    </source>
</evidence>
<evidence type="ECO:0000313" key="17">
    <source>
        <dbReference type="Proteomes" id="UP000036987"/>
    </source>
</evidence>
<dbReference type="SMART" id="SM00558">
    <property type="entry name" value="JmjC"/>
    <property type="match status" value="1"/>
</dbReference>
<keyword evidence="7" id="KW-0408">Iron</keyword>
<dbReference type="AlphaFoldDB" id="A0A0K9Q2J6"/>
<dbReference type="GO" id="GO:0032454">
    <property type="term" value="F:histone H3K9 demethylase activity"/>
    <property type="evidence" value="ECO:0000318"/>
    <property type="project" value="GO_Central"/>
</dbReference>
<protein>
    <submittedName>
        <fullName evidence="16">Lysine-specific demethylase 3B</fullName>
    </submittedName>
</protein>
<reference evidence="17" key="1">
    <citation type="journal article" date="2016" name="Nature">
        <title>The genome of the seagrass Zostera marina reveals angiosperm adaptation to the sea.</title>
        <authorList>
            <person name="Olsen J.L."/>
            <person name="Rouze P."/>
            <person name="Verhelst B."/>
            <person name="Lin Y.-C."/>
            <person name="Bayer T."/>
            <person name="Collen J."/>
            <person name="Dattolo E."/>
            <person name="De Paoli E."/>
            <person name="Dittami S."/>
            <person name="Maumus F."/>
            <person name="Michel G."/>
            <person name="Kersting A."/>
            <person name="Lauritano C."/>
            <person name="Lohaus R."/>
            <person name="Toepel M."/>
            <person name="Tonon T."/>
            <person name="Vanneste K."/>
            <person name="Amirebrahimi M."/>
            <person name="Brakel J."/>
            <person name="Bostroem C."/>
            <person name="Chovatia M."/>
            <person name="Grimwood J."/>
            <person name="Jenkins J.W."/>
            <person name="Jueterbock A."/>
            <person name="Mraz A."/>
            <person name="Stam W.T."/>
            <person name="Tice H."/>
            <person name="Bornberg-Bauer E."/>
            <person name="Green P.J."/>
            <person name="Pearson G.A."/>
            <person name="Procaccini G."/>
            <person name="Duarte C.M."/>
            <person name="Schmutz J."/>
            <person name="Reusch T.B.H."/>
            <person name="Van de Peer Y."/>
        </authorList>
    </citation>
    <scope>NUCLEOTIDE SEQUENCE [LARGE SCALE GENOMIC DNA]</scope>
    <source>
        <strain evidence="17">cv. Finnish</strain>
    </source>
</reference>
<dbReference type="InterPro" id="IPR018866">
    <property type="entry name" value="Znf-4CXXC_R1"/>
</dbReference>
<evidence type="ECO:0000256" key="10">
    <source>
        <dbReference type="ARBA" id="ARBA00023242"/>
    </source>
</evidence>
<dbReference type="PROSITE" id="PS50089">
    <property type="entry name" value="ZF_RING_2"/>
    <property type="match status" value="1"/>
</dbReference>
<feature type="compositionally biased region" description="Basic and acidic residues" evidence="13">
    <location>
        <begin position="684"/>
        <end position="710"/>
    </location>
</feature>
<keyword evidence="6" id="KW-0560">Oxidoreductase</keyword>
<evidence type="ECO:0000256" key="8">
    <source>
        <dbReference type="ARBA" id="ARBA00023015"/>
    </source>
</evidence>
<dbReference type="GO" id="GO:0031490">
    <property type="term" value="F:chromatin DNA binding"/>
    <property type="evidence" value="ECO:0000318"/>
    <property type="project" value="GO_Central"/>
</dbReference>
<evidence type="ECO:0000256" key="5">
    <source>
        <dbReference type="ARBA" id="ARBA00022833"/>
    </source>
</evidence>
<dbReference type="Pfam" id="PF02373">
    <property type="entry name" value="JmjC"/>
    <property type="match status" value="1"/>
</dbReference>
<dbReference type="EMBL" id="LFYR01000252">
    <property type="protein sequence ID" value="KMZ74717.1"/>
    <property type="molecule type" value="Genomic_DNA"/>
</dbReference>
<evidence type="ECO:0000256" key="13">
    <source>
        <dbReference type="SAM" id="MobiDB-lite"/>
    </source>
</evidence>
<keyword evidence="8" id="KW-0805">Transcription regulation</keyword>
<dbReference type="OrthoDB" id="1667110at2759"/>
<feature type="domain" description="JmjC" evidence="15">
    <location>
        <begin position="606"/>
        <end position="857"/>
    </location>
</feature>
<organism evidence="16 17">
    <name type="scientific">Zostera marina</name>
    <name type="common">Eelgrass</name>
    <dbReference type="NCBI Taxonomy" id="29655"/>
    <lineage>
        <taxon>Eukaryota</taxon>
        <taxon>Viridiplantae</taxon>
        <taxon>Streptophyta</taxon>
        <taxon>Embryophyta</taxon>
        <taxon>Tracheophyta</taxon>
        <taxon>Spermatophyta</taxon>
        <taxon>Magnoliopsida</taxon>
        <taxon>Liliopsida</taxon>
        <taxon>Zosteraceae</taxon>
        <taxon>Zostera</taxon>
    </lineage>
</organism>
<name>A0A0K9Q2J6_ZOSMR</name>
<evidence type="ECO:0000313" key="16">
    <source>
        <dbReference type="EMBL" id="KMZ74717.1"/>
    </source>
</evidence>
<dbReference type="Pfam" id="PF10497">
    <property type="entry name" value="zf-4CXXC_R1"/>
    <property type="match status" value="1"/>
</dbReference>
<comment type="similarity">
    <text evidence="2">Belongs to the JARID1 histone demethylase family.</text>
</comment>
<dbReference type="FunFam" id="2.60.120.650:FF:000026">
    <property type="entry name" value="Transcription factor jumonji domain-containing protein"/>
    <property type="match status" value="1"/>
</dbReference>
<keyword evidence="4 12" id="KW-0863">Zinc-finger</keyword>
<dbReference type="InterPro" id="IPR003347">
    <property type="entry name" value="JmjC_dom"/>
</dbReference>
<keyword evidence="16" id="KW-0489">Methyltransferase</keyword>
<dbReference type="GO" id="GO:0003712">
    <property type="term" value="F:transcription coregulator activity"/>
    <property type="evidence" value="ECO:0000318"/>
    <property type="project" value="GO_Central"/>
</dbReference>
<dbReference type="GO" id="GO:0000118">
    <property type="term" value="C:histone deacetylase complex"/>
    <property type="evidence" value="ECO:0000318"/>
    <property type="project" value="GO_Central"/>
</dbReference>
<sequence length="893" mass="103206">MDRDRTSNGKFLSTEDAALHGGKINRRSSRLSKKTDCFYYKFDLIDSDEEWGKKRLKKRPKKEGKTEMIRKGFIATLEDDKDWVEEDETRIFRVGKEREIRKIDGTEKIRILESDGGPVCDMTNEMGDVTRHSNGEIFLGNGTGNVLNEKRKRSKKIEPGGLLLFSKSDAANYVGSGTTCHQCKRSRKDTKVIKCFKCSRTRYCLKCINKWYPDLSETSVAAYCPHCKGNCNCNDCLRKSSNVKTIQENLDKDEKIKFNKYALQFLLPVLKQLDKEQMTEKEIEAKIQGVPFSEFEVKETGCQEGERVFCNNCYTSIFDLYRSCSKCSYELCLSCCTDIHENKVKNYDIDIMQYPYRDKDYMHGESPTLHINSINIDNVLNDLNNKETASASILMEDSDGRIFCPSKEFGGCGESFLELRHLLKNNCVSDLVSKAEKIVRNVHSLDKTSDCNCLNMDCPNLRKAASRSDSVDNYLYCPSSRDLKKGIVKHFQKHWMEGEPVIVRDVLENTSSLSWEPMVMWRAMRWTKNISSTKMMKAIDCLANCEVEINSHQFFKGYKEGRHYKNMWPEMLKIKDWPSTSDFEKCLPRHGNEFIDMLPFSEYTDPHSGLLNIATKLPKEVLKPDMGPKSYIAYGMTEELGRGDSVTKLHCDMSDAINVLLHTSEIPYSLRQKSVVKKIKQKHTSQDKREEEERFLVKNDQDSGNDHKQGYNDFSSDSMTKKTDKTSNNDLLHNNGYNYCDGGALWDIFRRQDVPVLEDYLRKHSKEFRHIYCSPVQQVFNPVHDQSFYLTMEHKRMLKEEYGIEPWTFEQKLGEAVFIPVGCPHQVRNLKSCTKVALDFVSPESIQECIRVTEEFRQLPRNHRAKEDKLEIKKIIIHAISQVVNDLQECGAK</sequence>
<dbReference type="OMA" id="NFNDCRS"/>
<dbReference type="GO" id="GO:0008168">
    <property type="term" value="F:methyltransferase activity"/>
    <property type="evidence" value="ECO:0007669"/>
    <property type="project" value="UniProtKB-KW"/>
</dbReference>
<evidence type="ECO:0000256" key="7">
    <source>
        <dbReference type="ARBA" id="ARBA00023004"/>
    </source>
</evidence>
<dbReference type="SUPFAM" id="SSF51197">
    <property type="entry name" value="Clavaminate synthase-like"/>
    <property type="match status" value="1"/>
</dbReference>
<dbReference type="GO" id="GO:0000785">
    <property type="term" value="C:chromatin"/>
    <property type="evidence" value="ECO:0000318"/>
    <property type="project" value="GO_Central"/>
</dbReference>
<proteinExistence type="inferred from homology"/>
<dbReference type="STRING" id="29655.A0A0K9Q2J6"/>
<keyword evidence="3" id="KW-0479">Metal-binding</keyword>
<evidence type="ECO:0000256" key="12">
    <source>
        <dbReference type="PROSITE-ProRule" id="PRU00175"/>
    </source>
</evidence>
<evidence type="ECO:0000256" key="4">
    <source>
        <dbReference type="ARBA" id="ARBA00022771"/>
    </source>
</evidence>
<evidence type="ECO:0000256" key="3">
    <source>
        <dbReference type="ARBA" id="ARBA00022723"/>
    </source>
</evidence>
<dbReference type="InterPro" id="IPR001841">
    <property type="entry name" value="Znf_RING"/>
</dbReference>
<feature type="domain" description="RING-type" evidence="14">
    <location>
        <begin position="180"/>
        <end position="228"/>
    </location>
</feature>
<feature type="region of interest" description="Disordered" evidence="13">
    <location>
        <begin position="679"/>
        <end position="727"/>
    </location>
</feature>
<keyword evidence="16" id="KW-0808">Transferase</keyword>
<dbReference type="GO" id="GO:0032259">
    <property type="term" value="P:methylation"/>
    <property type="evidence" value="ECO:0007669"/>
    <property type="project" value="UniProtKB-KW"/>
</dbReference>
<dbReference type="InterPro" id="IPR045109">
    <property type="entry name" value="LSDs-like"/>
</dbReference>
<comment type="subcellular location">
    <subcellularLocation>
        <location evidence="1">Nucleus</location>
    </subcellularLocation>
</comment>
<comment type="function">
    <text evidence="11">May function as histone H3 lysine demethylase and be involved in regulation of gene expression.</text>
</comment>
<evidence type="ECO:0000259" key="15">
    <source>
        <dbReference type="PROSITE" id="PS51184"/>
    </source>
</evidence>
<dbReference type="GO" id="GO:0006357">
    <property type="term" value="P:regulation of transcription by RNA polymerase II"/>
    <property type="evidence" value="ECO:0000318"/>
    <property type="project" value="GO_Central"/>
</dbReference>
<gene>
    <name evidence="16" type="ORF">ZOSMA_123G00650</name>
</gene>
<dbReference type="PANTHER" id="PTHR12549:SF11">
    <property type="entry name" value="LYSINE-SPECIFIC DEMETHYLASE JMJ25"/>
    <property type="match status" value="1"/>
</dbReference>
<keyword evidence="10" id="KW-0539">Nucleus</keyword>
<dbReference type="GO" id="GO:0016491">
    <property type="term" value="F:oxidoreductase activity"/>
    <property type="evidence" value="ECO:0007669"/>
    <property type="project" value="UniProtKB-KW"/>
</dbReference>
<evidence type="ECO:0000259" key="14">
    <source>
        <dbReference type="PROSITE" id="PS50089"/>
    </source>
</evidence>
<dbReference type="Proteomes" id="UP000036987">
    <property type="component" value="Unassembled WGS sequence"/>
</dbReference>
<keyword evidence="5" id="KW-0862">Zinc</keyword>
<evidence type="ECO:0000256" key="2">
    <source>
        <dbReference type="ARBA" id="ARBA00006801"/>
    </source>
</evidence>
<evidence type="ECO:0000256" key="11">
    <source>
        <dbReference type="ARBA" id="ARBA00060112"/>
    </source>
</evidence>
<evidence type="ECO:0000256" key="1">
    <source>
        <dbReference type="ARBA" id="ARBA00004123"/>
    </source>
</evidence>
<dbReference type="GO" id="GO:0008270">
    <property type="term" value="F:zinc ion binding"/>
    <property type="evidence" value="ECO:0007669"/>
    <property type="project" value="UniProtKB-KW"/>
</dbReference>
<dbReference type="PANTHER" id="PTHR12549">
    <property type="entry name" value="JMJC DOMAIN-CONTAINING HISTONE DEMETHYLATION PROTEIN"/>
    <property type="match status" value="1"/>
</dbReference>
<dbReference type="PROSITE" id="PS51184">
    <property type="entry name" value="JMJC"/>
    <property type="match status" value="1"/>
</dbReference>
<keyword evidence="17" id="KW-1185">Reference proteome</keyword>